<evidence type="ECO:0000256" key="4">
    <source>
        <dbReference type="ARBA" id="ARBA00022729"/>
    </source>
</evidence>
<accession>A0ABY2ZCF9</accession>
<protein>
    <recommendedName>
        <fullName evidence="7">Copper resistance protein C</fullName>
    </recommendedName>
</protein>
<dbReference type="InterPro" id="IPR014755">
    <property type="entry name" value="Cu-Rt/internalin_Ig-like"/>
</dbReference>
<comment type="caution">
    <text evidence="10">The sequence shown here is derived from an EMBL/GenBank/DDBJ whole genome shotgun (WGS) entry which is preliminary data.</text>
</comment>
<proteinExistence type="inferred from homology"/>
<dbReference type="Pfam" id="PF04234">
    <property type="entry name" value="CopC"/>
    <property type="match status" value="1"/>
</dbReference>
<dbReference type="RefSeq" id="WP_140923163.1">
    <property type="nucleotide sequence ID" value="NZ_CP122311.1"/>
</dbReference>
<keyword evidence="6 7" id="KW-0186">Copper</keyword>
<evidence type="ECO:0000256" key="2">
    <source>
        <dbReference type="ARBA" id="ARBA00010509"/>
    </source>
</evidence>
<dbReference type="PANTHER" id="PTHR34820">
    <property type="entry name" value="INNER MEMBRANE PROTEIN YEBZ"/>
    <property type="match status" value="1"/>
</dbReference>
<keyword evidence="11" id="KW-1185">Reference proteome</keyword>
<evidence type="ECO:0000256" key="6">
    <source>
        <dbReference type="ARBA" id="ARBA00023008"/>
    </source>
</evidence>
<comment type="function">
    <text evidence="7">Involved in copper resistance.</text>
</comment>
<name>A0ABY2ZCF9_9GAMM</name>
<evidence type="ECO:0000313" key="11">
    <source>
        <dbReference type="Proteomes" id="UP000316142"/>
    </source>
</evidence>
<dbReference type="InterPro" id="IPR047685">
    <property type="entry name" value="CopC-like"/>
</dbReference>
<dbReference type="InterPro" id="IPR014756">
    <property type="entry name" value="Ig_E-set"/>
</dbReference>
<dbReference type="InterPro" id="IPR007348">
    <property type="entry name" value="CopC_dom"/>
</dbReference>
<reference evidence="10 11" key="1">
    <citation type="submission" date="2019-06" db="EMBL/GenBank/DDBJ databases">
        <title>Taxogenomics and systematics of the genus Pantoea.</title>
        <authorList>
            <person name="Tambong J.T."/>
        </authorList>
    </citation>
    <scope>NUCLEOTIDE SEQUENCE [LARGE SCALE GENOMIC DNA]</scope>
    <source>
        <strain evidence="10 11">LMG 2558</strain>
    </source>
</reference>
<comment type="similarity">
    <text evidence="2 7">Belongs to the CopC family.</text>
</comment>
<dbReference type="InterPro" id="IPR032694">
    <property type="entry name" value="CopC/D"/>
</dbReference>
<feature type="signal peptide" evidence="8">
    <location>
        <begin position="1"/>
        <end position="25"/>
    </location>
</feature>
<evidence type="ECO:0000313" key="10">
    <source>
        <dbReference type="EMBL" id="TPV30729.1"/>
    </source>
</evidence>
<dbReference type="EMBL" id="VHIZ01000026">
    <property type="protein sequence ID" value="TPV30729.1"/>
    <property type="molecule type" value="Genomic_DNA"/>
</dbReference>
<feature type="domain" description="CopC" evidence="9">
    <location>
        <begin position="28"/>
        <end position="124"/>
    </location>
</feature>
<evidence type="ECO:0000256" key="5">
    <source>
        <dbReference type="ARBA" id="ARBA00022764"/>
    </source>
</evidence>
<dbReference type="SUPFAM" id="SSF81296">
    <property type="entry name" value="E set domains"/>
    <property type="match status" value="1"/>
</dbReference>
<evidence type="ECO:0000256" key="8">
    <source>
        <dbReference type="SAM" id="SignalP"/>
    </source>
</evidence>
<dbReference type="PANTHER" id="PTHR34820:SF4">
    <property type="entry name" value="INNER MEMBRANE PROTEIN YEBZ"/>
    <property type="match status" value="1"/>
</dbReference>
<gene>
    <name evidence="10" type="primary">copC</name>
    <name evidence="10" type="ORF">FJW00_04610</name>
</gene>
<dbReference type="Gene3D" id="2.60.40.1220">
    <property type="match status" value="1"/>
</dbReference>
<comment type="subcellular location">
    <subcellularLocation>
        <location evidence="1 7">Periplasm</location>
    </subcellularLocation>
</comment>
<evidence type="ECO:0000259" key="9">
    <source>
        <dbReference type="Pfam" id="PF04234"/>
    </source>
</evidence>
<sequence>MQKKHISRMVITLVAAGAMAFSSLAAAHAHLRASTPAAKAEVTTATDALTLTFTEEIEPAFSGVTLLDDHQKPVATEKARVASGHKDRLIVSLPQPLKAGRYQVNWQVLSVDGHKTAGSYRFSVK</sequence>
<organism evidence="10 11">
    <name type="scientific">Pantoea anthophila</name>
    <dbReference type="NCBI Taxonomy" id="470931"/>
    <lineage>
        <taxon>Bacteria</taxon>
        <taxon>Pseudomonadati</taxon>
        <taxon>Pseudomonadota</taxon>
        <taxon>Gammaproteobacteria</taxon>
        <taxon>Enterobacterales</taxon>
        <taxon>Erwiniaceae</taxon>
        <taxon>Pantoea</taxon>
    </lineage>
</organism>
<evidence type="ECO:0000256" key="3">
    <source>
        <dbReference type="ARBA" id="ARBA00022723"/>
    </source>
</evidence>
<evidence type="ECO:0000256" key="1">
    <source>
        <dbReference type="ARBA" id="ARBA00004418"/>
    </source>
</evidence>
<keyword evidence="4 7" id="KW-0732">Signal</keyword>
<feature type="chain" id="PRO_5046328534" description="Copper resistance protein C" evidence="8">
    <location>
        <begin position="26"/>
        <end position="125"/>
    </location>
</feature>
<keyword evidence="5 7" id="KW-0574">Periplasm</keyword>
<evidence type="ECO:0000256" key="7">
    <source>
        <dbReference type="RuleBase" id="RU369037"/>
    </source>
</evidence>
<dbReference type="NCBIfam" id="NF033814">
    <property type="entry name" value="copper_CopC"/>
    <property type="match status" value="1"/>
</dbReference>
<keyword evidence="3 7" id="KW-0479">Metal-binding</keyword>
<dbReference type="Proteomes" id="UP000316142">
    <property type="component" value="Unassembled WGS sequence"/>
</dbReference>